<accession>A0A4S8T136</accession>
<evidence type="ECO:0000256" key="1">
    <source>
        <dbReference type="SAM" id="Phobius"/>
    </source>
</evidence>
<evidence type="ECO:0000313" key="2">
    <source>
        <dbReference type="EMBL" id="THV77380.1"/>
    </source>
</evidence>
<gene>
    <name evidence="2" type="ORF">D6D28_00423</name>
</gene>
<name>A0A4S8T136_AURPU</name>
<sequence length="464" mass="51618">MENSSRTDSMGDVLINLATEAMWHSGNHTSNNPVDDGNSSIDWVWVLKGLLPMITIALGFATRSLEADDTQMDHFFLVMTTLAEVESPIPGGVNSDDMGSEKYGLLEASSYKDKKGRSAFSTEPHYVTSSLRATIRLLSAEAGELSMFRGIGAKVCIYTLMIPVTLVCEFLAYRLPFVKSNSVAGSIAGIAASLISCQMWAGLLHIIMSKQQFKFWFRRLPLSWFSVLRQVWLAVLLNCLSDDIVEWAFGYFAPQTEPEAPMVNSPNPGEPKQFQMSHGPMVRIGIAILLWAFVKSMLRSQVKPLIKMAVLKPIQAIEGRVLSSMLPDDADPIIPIDRSFQGRPQSGGILQQQPQPLSFMEAARTIDKKTYLRLLKLEIKMHFISQFAQWAFWTLLFAQVIYFIGPSSVWLVLKLIMGTPIVEADLNRVQGNATRAFFDRVIADSANYTSPAFNVTFPSIESGI</sequence>
<dbReference type="EMBL" id="QZAF01000006">
    <property type="protein sequence ID" value="THV77380.1"/>
    <property type="molecule type" value="Genomic_DNA"/>
</dbReference>
<dbReference type="Proteomes" id="UP000304951">
    <property type="component" value="Unassembled WGS sequence"/>
</dbReference>
<protein>
    <submittedName>
        <fullName evidence="2">Uncharacterized protein</fullName>
    </submittedName>
</protein>
<reference evidence="2 3" key="1">
    <citation type="submission" date="2018-10" db="EMBL/GenBank/DDBJ databases">
        <title>Fifty Aureobasidium pullulans genomes reveal a recombining polyextremotolerant generalist.</title>
        <authorList>
            <person name="Gostincar C."/>
            <person name="Turk M."/>
            <person name="Zajc J."/>
            <person name="Gunde-Cimerman N."/>
        </authorList>
    </citation>
    <scope>NUCLEOTIDE SEQUENCE [LARGE SCALE GENOMIC DNA]</scope>
    <source>
        <strain evidence="2 3">EXF-11900</strain>
    </source>
</reference>
<keyword evidence="1" id="KW-1133">Transmembrane helix</keyword>
<keyword evidence="1" id="KW-0472">Membrane</keyword>
<keyword evidence="1" id="KW-0812">Transmembrane</keyword>
<dbReference type="AlphaFoldDB" id="A0A4S8T136"/>
<feature type="transmembrane region" description="Helical" evidence="1">
    <location>
        <begin position="390"/>
        <end position="413"/>
    </location>
</feature>
<comment type="caution">
    <text evidence="2">The sequence shown here is derived from an EMBL/GenBank/DDBJ whole genome shotgun (WGS) entry which is preliminary data.</text>
</comment>
<feature type="transmembrane region" description="Helical" evidence="1">
    <location>
        <begin position="155"/>
        <end position="175"/>
    </location>
</feature>
<feature type="transmembrane region" description="Helical" evidence="1">
    <location>
        <begin position="187"/>
        <end position="208"/>
    </location>
</feature>
<organism evidence="2 3">
    <name type="scientific">Aureobasidium pullulans</name>
    <name type="common">Black yeast</name>
    <name type="synonym">Pullularia pullulans</name>
    <dbReference type="NCBI Taxonomy" id="5580"/>
    <lineage>
        <taxon>Eukaryota</taxon>
        <taxon>Fungi</taxon>
        <taxon>Dikarya</taxon>
        <taxon>Ascomycota</taxon>
        <taxon>Pezizomycotina</taxon>
        <taxon>Dothideomycetes</taxon>
        <taxon>Dothideomycetidae</taxon>
        <taxon>Dothideales</taxon>
        <taxon>Saccotheciaceae</taxon>
        <taxon>Aureobasidium</taxon>
    </lineage>
</organism>
<evidence type="ECO:0000313" key="3">
    <source>
        <dbReference type="Proteomes" id="UP000304951"/>
    </source>
</evidence>
<proteinExistence type="predicted"/>